<organism evidence="6 7">
    <name type="scientific">Candidatus Obscuribacter phosphatis</name>
    <dbReference type="NCBI Taxonomy" id="1906157"/>
    <lineage>
        <taxon>Bacteria</taxon>
        <taxon>Bacillati</taxon>
        <taxon>Candidatus Melainabacteria</taxon>
        <taxon>Candidatus Obscuribacterales</taxon>
        <taxon>Candidatus Obscuribacteraceae</taxon>
        <taxon>Candidatus Obscuribacter</taxon>
    </lineage>
</organism>
<gene>
    <name evidence="6" type="ORF">J0M35_19840</name>
</gene>
<dbReference type="PANTHER" id="PTHR37833:SF1">
    <property type="entry name" value="SIGNAL PEPTIDE PROTEIN"/>
    <property type="match status" value="1"/>
</dbReference>
<dbReference type="PANTHER" id="PTHR37833">
    <property type="entry name" value="LIPOPROTEIN-RELATED"/>
    <property type="match status" value="1"/>
</dbReference>
<evidence type="ECO:0000256" key="3">
    <source>
        <dbReference type="ARBA" id="ARBA00023004"/>
    </source>
</evidence>
<keyword evidence="3 4" id="KW-0408">Iron</keyword>
<dbReference type="Proteomes" id="UP000664277">
    <property type="component" value="Unassembled WGS sequence"/>
</dbReference>
<evidence type="ECO:0000256" key="1">
    <source>
        <dbReference type="ARBA" id="ARBA00022617"/>
    </source>
</evidence>
<dbReference type="EMBL" id="JAFLCK010000046">
    <property type="protein sequence ID" value="MBN8662630.1"/>
    <property type="molecule type" value="Genomic_DNA"/>
</dbReference>
<keyword evidence="2 4" id="KW-0479">Metal-binding</keyword>
<evidence type="ECO:0000313" key="6">
    <source>
        <dbReference type="EMBL" id="MBN8662630.1"/>
    </source>
</evidence>
<evidence type="ECO:0000256" key="2">
    <source>
        <dbReference type="ARBA" id="ARBA00022723"/>
    </source>
</evidence>
<dbReference type="GO" id="GO:0009055">
    <property type="term" value="F:electron transfer activity"/>
    <property type="evidence" value="ECO:0007669"/>
    <property type="project" value="InterPro"/>
</dbReference>
<keyword evidence="1 4" id="KW-0349">Heme</keyword>
<evidence type="ECO:0000259" key="5">
    <source>
        <dbReference type="PROSITE" id="PS51007"/>
    </source>
</evidence>
<dbReference type="InterPro" id="IPR036909">
    <property type="entry name" value="Cyt_c-like_dom_sf"/>
</dbReference>
<dbReference type="InterPro" id="IPR011467">
    <property type="entry name" value="DUF1573"/>
</dbReference>
<accession>A0A8J7TPA0</accession>
<dbReference type="InterPro" id="IPR013783">
    <property type="entry name" value="Ig-like_fold"/>
</dbReference>
<feature type="domain" description="Cytochrome c" evidence="5">
    <location>
        <begin position="163"/>
        <end position="249"/>
    </location>
</feature>
<sequence>MKSRKALTLGLGLLIISLSAFAFYFYQTKNKAVLRLDALSKNLGHVEEGKDLVADFTFFNDGLKPLRIFDVKSDCGCTDLSWKSAEIPPGKSSHLTVHIDTTMKQGAVTKQIRFASNDPDFSFGALNMQVDVENLHTKGNMTEGGRAKIFTDEKCAHCHVDMGVGAFGKELFEADCAMCHRVQKESKILVGPELEALSFNTPAQIARLREVISFGSKTHRSMPGFLDKAGGPLAKEQVDSLVDYLKSIKH</sequence>
<dbReference type="GO" id="GO:0046872">
    <property type="term" value="F:metal ion binding"/>
    <property type="evidence" value="ECO:0007669"/>
    <property type="project" value="UniProtKB-KW"/>
</dbReference>
<dbReference type="GO" id="GO:0020037">
    <property type="term" value="F:heme binding"/>
    <property type="evidence" value="ECO:0007669"/>
    <property type="project" value="InterPro"/>
</dbReference>
<dbReference type="Gene3D" id="2.60.40.10">
    <property type="entry name" value="Immunoglobulins"/>
    <property type="match status" value="1"/>
</dbReference>
<dbReference type="InterPro" id="IPR009056">
    <property type="entry name" value="Cyt_c-like_dom"/>
</dbReference>
<comment type="caution">
    <text evidence="6">The sequence shown here is derived from an EMBL/GenBank/DDBJ whole genome shotgun (WGS) entry which is preliminary data.</text>
</comment>
<protein>
    <submittedName>
        <fullName evidence="6">DUF1573 domain-containing protein</fullName>
    </submittedName>
</protein>
<reference evidence="6" key="1">
    <citation type="submission" date="2021-02" db="EMBL/GenBank/DDBJ databases">
        <title>Genome-Resolved Metagenomics of a Microbial Community Performing Photosynthetic Biological Nutrient Removal.</title>
        <authorList>
            <person name="Mcdaniel E.A."/>
        </authorList>
    </citation>
    <scope>NUCLEOTIDE SEQUENCE</scope>
    <source>
        <strain evidence="6">UWPOB_OBS1</strain>
    </source>
</reference>
<dbReference type="Pfam" id="PF07610">
    <property type="entry name" value="DUF1573"/>
    <property type="match status" value="1"/>
</dbReference>
<dbReference type="Gene3D" id="1.10.760.10">
    <property type="entry name" value="Cytochrome c-like domain"/>
    <property type="match status" value="1"/>
</dbReference>
<evidence type="ECO:0000256" key="4">
    <source>
        <dbReference type="PROSITE-ProRule" id="PRU00433"/>
    </source>
</evidence>
<proteinExistence type="predicted"/>
<evidence type="ECO:0000313" key="7">
    <source>
        <dbReference type="Proteomes" id="UP000664277"/>
    </source>
</evidence>
<dbReference type="AlphaFoldDB" id="A0A8J7TPA0"/>
<name>A0A8J7TPA0_9BACT</name>
<dbReference type="SUPFAM" id="SSF46626">
    <property type="entry name" value="Cytochrome c"/>
    <property type="match status" value="1"/>
</dbReference>
<dbReference type="PROSITE" id="PS51007">
    <property type="entry name" value="CYTC"/>
    <property type="match status" value="1"/>
</dbReference>
<dbReference type="Pfam" id="PF00034">
    <property type="entry name" value="Cytochrom_C"/>
    <property type="match status" value="1"/>
</dbReference>